<dbReference type="OrthoDB" id="9772423at2"/>
<gene>
    <name evidence="6" type="primary">metAA</name>
    <name evidence="8" type="ORF">EI71_01003</name>
</gene>
<evidence type="ECO:0000256" key="3">
    <source>
        <dbReference type="ARBA" id="ARBA00022679"/>
    </source>
</evidence>
<feature type="active site" evidence="6">
    <location>
        <position position="237"/>
    </location>
</feature>
<evidence type="ECO:0000256" key="2">
    <source>
        <dbReference type="ARBA" id="ARBA00022605"/>
    </source>
</evidence>
<comment type="pathway">
    <text evidence="6">Amino-acid biosynthesis; L-methionine biosynthesis via de novo pathway; O-acetyl-L-homoserine from L-homoserine: step 1/1.</text>
</comment>
<dbReference type="InParanoid" id="A0A397RU64"/>
<keyword evidence="2 6" id="KW-0028">Amino-acid biosynthesis</keyword>
<dbReference type="Gene3D" id="3.40.50.880">
    <property type="match status" value="1"/>
</dbReference>
<evidence type="ECO:0000313" key="9">
    <source>
        <dbReference type="Proteomes" id="UP000266506"/>
    </source>
</evidence>
<dbReference type="Proteomes" id="UP000266506">
    <property type="component" value="Unassembled WGS sequence"/>
</dbReference>
<evidence type="ECO:0000313" key="8">
    <source>
        <dbReference type="EMBL" id="RIA75969.1"/>
    </source>
</evidence>
<dbReference type="InterPro" id="IPR029062">
    <property type="entry name" value="Class_I_gatase-like"/>
</dbReference>
<comment type="caution">
    <text evidence="6">Lacks conserved residue(s) required for the propagation of feature annotation.</text>
</comment>
<evidence type="ECO:0000256" key="6">
    <source>
        <dbReference type="HAMAP-Rule" id="MF_00295"/>
    </source>
</evidence>
<organism evidence="8 9">
    <name type="scientific">Anaeroplasma bactoclasticum</name>
    <dbReference type="NCBI Taxonomy" id="2088"/>
    <lineage>
        <taxon>Bacteria</taxon>
        <taxon>Bacillati</taxon>
        <taxon>Mycoplasmatota</taxon>
        <taxon>Mollicutes</taxon>
        <taxon>Anaeroplasmatales</taxon>
        <taxon>Anaeroplasmataceae</taxon>
        <taxon>Anaeroplasma</taxon>
    </lineage>
</organism>
<name>A0A397RU64_9MOLU</name>
<accession>A0A397RU64</accession>
<proteinExistence type="inferred from homology"/>
<feature type="active site" description="Acyl-thioester intermediate" evidence="6 7">
    <location>
        <position position="142"/>
    </location>
</feature>
<dbReference type="PIRSF" id="PIRSF000450">
    <property type="entry name" value="H_ser_succinyltr"/>
    <property type="match status" value="1"/>
</dbReference>
<dbReference type="PANTHER" id="PTHR20919:SF0">
    <property type="entry name" value="HOMOSERINE O-SUCCINYLTRANSFERASE"/>
    <property type="match status" value="1"/>
</dbReference>
<dbReference type="EMBL" id="QXEV01000008">
    <property type="protein sequence ID" value="RIA75969.1"/>
    <property type="molecule type" value="Genomic_DNA"/>
</dbReference>
<dbReference type="EC" id="2.3.1.31" evidence="6"/>
<dbReference type="Pfam" id="PF04204">
    <property type="entry name" value="HTS"/>
    <property type="match status" value="1"/>
</dbReference>
<evidence type="ECO:0000256" key="1">
    <source>
        <dbReference type="ARBA" id="ARBA00022490"/>
    </source>
</evidence>
<keyword evidence="9" id="KW-1185">Reference proteome</keyword>
<feature type="active site" description="Proton acceptor" evidence="6">
    <location>
        <position position="235"/>
    </location>
</feature>
<comment type="caution">
    <text evidence="8">The sequence shown here is derived from an EMBL/GenBank/DDBJ whole genome shotgun (WGS) entry which is preliminary data.</text>
</comment>
<keyword evidence="3 6" id="KW-0808">Transferase</keyword>
<comment type="catalytic activity">
    <reaction evidence="5 6">
        <text>L-homoserine + acetyl-CoA = O-acetyl-L-homoserine + CoA</text>
        <dbReference type="Rhea" id="RHEA:13701"/>
        <dbReference type="ChEBI" id="CHEBI:57287"/>
        <dbReference type="ChEBI" id="CHEBI:57288"/>
        <dbReference type="ChEBI" id="CHEBI:57476"/>
        <dbReference type="ChEBI" id="CHEBI:57716"/>
        <dbReference type="EC" id="2.3.1.31"/>
    </reaction>
</comment>
<dbReference type="AlphaFoldDB" id="A0A397RU64"/>
<sequence length="309" mass="36323">MPIIIPKDIPAYDVLRDENIFVMSKNRADTQDIRPIDILILNLMPTKIQTETQLCRLLANSSLQVNLTLISPKSHESKNTSASHLEKFYTTFDKIKDKNFDGMIITGAPVEHLEFEDVDYYDELKEIFEFTKTHVTSTMFICWGAQAALNYFYGIKKYPLSEKLFGVYKHKKAVIHEVLLNGIDDIFYVPQSRHTYNKEEDLLSCKELIPLCTSKECGTTILRSKDKKRVFVLGHLEYDKYTLKSEYERDLVKNLPIHEPLNYFNEDKTDVDVLWRSTANILYYNWLNYYVYQITPFDFKNPKIKYSEE</sequence>
<dbReference type="InterPro" id="IPR005697">
    <property type="entry name" value="HST_MetA"/>
</dbReference>
<dbReference type="GO" id="GO:0004414">
    <property type="term" value="F:homoserine O-acetyltransferase activity"/>
    <property type="evidence" value="ECO:0007669"/>
    <property type="project" value="UniProtKB-EC"/>
</dbReference>
<dbReference type="HAMAP" id="MF_00295">
    <property type="entry name" value="MetA_acyltransf"/>
    <property type="match status" value="1"/>
</dbReference>
<dbReference type="GO" id="GO:0005737">
    <property type="term" value="C:cytoplasm"/>
    <property type="evidence" value="ECO:0007669"/>
    <property type="project" value="UniProtKB-SubCell"/>
</dbReference>
<dbReference type="InterPro" id="IPR033752">
    <property type="entry name" value="MetA_family"/>
</dbReference>
<dbReference type="GO" id="GO:0019281">
    <property type="term" value="P:L-methionine biosynthetic process from homoserine via O-succinyl-L-homoserine and cystathionine"/>
    <property type="evidence" value="ECO:0007669"/>
    <property type="project" value="InterPro"/>
</dbReference>
<reference evidence="8 9" key="1">
    <citation type="submission" date="2018-08" db="EMBL/GenBank/DDBJ databases">
        <title>Genomic Encyclopedia of Archaeal and Bacterial Type Strains, Phase II (KMG-II): from individual species to whole genera.</title>
        <authorList>
            <person name="Goeker M."/>
        </authorList>
    </citation>
    <scope>NUCLEOTIDE SEQUENCE [LARGE SCALE GENOMIC DNA]</scope>
    <source>
        <strain evidence="8 9">ATCC 27112</strain>
    </source>
</reference>
<comment type="similarity">
    <text evidence="6">Belongs to the MetA family.</text>
</comment>
<dbReference type="PANTHER" id="PTHR20919">
    <property type="entry name" value="HOMOSERINE O-SUCCINYLTRANSFERASE"/>
    <property type="match status" value="1"/>
</dbReference>
<evidence type="ECO:0000256" key="5">
    <source>
        <dbReference type="ARBA" id="ARBA00049043"/>
    </source>
</evidence>
<protein>
    <recommendedName>
        <fullName evidence="6">Homoserine O-acetyltransferase</fullName>
        <shortName evidence="6">HAT</shortName>
        <ecNumber evidence="6">2.3.1.31</ecNumber>
    </recommendedName>
    <alternativeName>
        <fullName evidence="6">Homoserine transacetylase</fullName>
        <shortName evidence="6">HTA</shortName>
    </alternativeName>
</protein>
<dbReference type="GO" id="GO:0008899">
    <property type="term" value="F:homoserine O-succinyltransferase activity"/>
    <property type="evidence" value="ECO:0007669"/>
    <property type="project" value="UniProtKB-UniRule"/>
</dbReference>
<feature type="site" description="Important for substrate specificity" evidence="6">
    <location>
        <position position="192"/>
    </location>
</feature>
<dbReference type="UniPathway" id="UPA00051">
    <property type="reaction ID" value="UER00074"/>
</dbReference>
<evidence type="ECO:0000256" key="4">
    <source>
        <dbReference type="ARBA" id="ARBA00023315"/>
    </source>
</evidence>
<comment type="subcellular location">
    <subcellularLocation>
        <location evidence="6">Cytoplasm</location>
    </subcellularLocation>
</comment>
<dbReference type="NCBIfam" id="TIGR01001">
    <property type="entry name" value="metA"/>
    <property type="match status" value="1"/>
</dbReference>
<dbReference type="CDD" id="cd03131">
    <property type="entry name" value="GATase1_HTS"/>
    <property type="match status" value="1"/>
</dbReference>
<feature type="binding site" evidence="6">
    <location>
        <position position="163"/>
    </location>
    <ligand>
        <name>substrate</name>
    </ligand>
</feature>
<dbReference type="RefSeq" id="WP_119016152.1">
    <property type="nucleotide sequence ID" value="NZ_QXEV01000008.1"/>
</dbReference>
<keyword evidence="4 6" id="KW-0012">Acyltransferase</keyword>
<feature type="site" description="Important for acyl-CoA specificity" evidence="6">
    <location>
        <position position="111"/>
    </location>
</feature>
<keyword evidence="1 6" id="KW-0963">Cytoplasm</keyword>
<keyword evidence="6" id="KW-0486">Methionine biosynthesis</keyword>
<dbReference type="SUPFAM" id="SSF52317">
    <property type="entry name" value="Class I glutamine amidotransferase-like"/>
    <property type="match status" value="1"/>
</dbReference>
<feature type="binding site" evidence="6">
    <location>
        <position position="192"/>
    </location>
    <ligand>
        <name>substrate</name>
    </ligand>
</feature>
<feature type="binding site" evidence="6">
    <location>
        <position position="249"/>
    </location>
    <ligand>
        <name>substrate</name>
    </ligand>
</feature>
<comment type="function">
    <text evidence="6">Transfers an acetyl group from acetyl-CoA to L-homoserine, forming acetyl-L-homoserine.</text>
</comment>
<dbReference type="FunCoup" id="A0A397RU64">
    <property type="interactions" value="93"/>
</dbReference>
<evidence type="ECO:0000256" key="7">
    <source>
        <dbReference type="PIRSR" id="PIRSR000450-1"/>
    </source>
</evidence>